<feature type="region of interest" description="Disordered" evidence="1">
    <location>
        <begin position="107"/>
        <end position="138"/>
    </location>
</feature>
<proteinExistence type="predicted"/>
<evidence type="ECO:0000256" key="1">
    <source>
        <dbReference type="SAM" id="MobiDB-lite"/>
    </source>
</evidence>
<dbReference type="InterPro" id="IPR036567">
    <property type="entry name" value="RHF-like"/>
</dbReference>
<feature type="region of interest" description="Disordered" evidence="1">
    <location>
        <begin position="1"/>
        <end position="20"/>
    </location>
</feature>
<organism evidence="2 3">
    <name type="scientific">Streptomyces polyasparticus</name>
    <dbReference type="NCBI Taxonomy" id="2767826"/>
    <lineage>
        <taxon>Bacteria</taxon>
        <taxon>Bacillati</taxon>
        <taxon>Actinomycetota</taxon>
        <taxon>Actinomycetes</taxon>
        <taxon>Kitasatosporales</taxon>
        <taxon>Streptomycetaceae</taxon>
        <taxon>Streptomyces</taxon>
    </lineage>
</organism>
<comment type="caution">
    <text evidence="2">The sequence shown here is derived from an EMBL/GenBank/DDBJ whole genome shotgun (WGS) entry which is preliminary data.</text>
</comment>
<feature type="compositionally biased region" description="Polar residues" evidence="1">
    <location>
        <begin position="1"/>
        <end position="12"/>
    </location>
</feature>
<reference evidence="2 3" key="1">
    <citation type="submission" date="2020-08" db="EMBL/GenBank/DDBJ databases">
        <title>Genemic of Streptomyces polyaspartic.</title>
        <authorList>
            <person name="Liu W."/>
        </authorList>
    </citation>
    <scope>NUCLEOTIDE SEQUENCE [LARGE SCALE GENOMIC DNA]</scope>
    <source>
        <strain evidence="2 3">TRM66268-LWL</strain>
    </source>
</reference>
<evidence type="ECO:0000313" key="3">
    <source>
        <dbReference type="Proteomes" id="UP000642284"/>
    </source>
</evidence>
<evidence type="ECO:0000313" key="2">
    <source>
        <dbReference type="EMBL" id="MBC9715778.1"/>
    </source>
</evidence>
<accession>A0ABR7SN37</accession>
<gene>
    <name evidence="2" type="ORF">H9Y04_24865</name>
</gene>
<dbReference type="RefSeq" id="WP_187816237.1">
    <property type="nucleotide sequence ID" value="NZ_JACTVJ010000012.1"/>
</dbReference>
<dbReference type="Proteomes" id="UP000642284">
    <property type="component" value="Unassembled WGS sequence"/>
</dbReference>
<dbReference type="EMBL" id="JACTVJ010000012">
    <property type="protein sequence ID" value="MBC9715778.1"/>
    <property type="molecule type" value="Genomic_DNA"/>
</dbReference>
<keyword evidence="3" id="KW-1185">Reference proteome</keyword>
<sequence length="138" mass="14514">MTTDSGNQSETATPVGLRTDGHVDAETLAYARQKIDAAVDRPGLPRATGEARIAQAAAHHEGRPWKATADLRFGSRTVLATAEAATGREVVDLLQDRLRRQIDKAVHAATQGRRATAPPWRGGSASVAASAAPDEPQA</sequence>
<name>A0ABR7SN37_9ACTN</name>
<protein>
    <submittedName>
        <fullName evidence="2">Uncharacterized protein</fullName>
    </submittedName>
</protein>
<dbReference type="Gene3D" id="3.30.160.100">
    <property type="entry name" value="Ribosome hibernation promotion factor-like"/>
    <property type="match status" value="1"/>
</dbReference>